<dbReference type="UniPathway" id="UPA01014"/>
<dbReference type="EC" id="1.14.99.50" evidence="4"/>
<comment type="pathway">
    <text evidence="3 4">Amino-acid biosynthesis; ergothioneine biosynthesis.</text>
</comment>
<feature type="binding site" evidence="4">
    <location>
        <position position="153"/>
    </location>
    <ligand>
        <name>Fe cation</name>
        <dbReference type="ChEBI" id="CHEBI:24875"/>
    </ligand>
</feature>
<feature type="binding site" evidence="4">
    <location>
        <begin position="101"/>
        <end position="104"/>
    </location>
    <ligand>
        <name>gamma-L-glutamyl-L-cysteine</name>
        <dbReference type="ChEBI" id="CHEBI:58173"/>
    </ligand>
</feature>
<feature type="binding site" evidence="4">
    <location>
        <position position="157"/>
    </location>
    <ligand>
        <name>Fe cation</name>
        <dbReference type="ChEBI" id="CHEBI:24875"/>
    </ligand>
</feature>
<feature type="domain" description="DinB-like" evidence="7">
    <location>
        <begin position="30"/>
        <end position="161"/>
    </location>
</feature>
<dbReference type="InterPro" id="IPR016187">
    <property type="entry name" value="CTDL_fold"/>
</dbReference>
<dbReference type="EMBL" id="VFMN01000001">
    <property type="protein sequence ID" value="TQJ09802.1"/>
    <property type="molecule type" value="Genomic_DNA"/>
</dbReference>
<dbReference type="OrthoDB" id="9768004at2"/>
<keyword evidence="4" id="KW-0479">Metal-binding</keyword>
<evidence type="ECO:0000256" key="3">
    <source>
        <dbReference type="ARBA" id="ARBA00037882"/>
    </source>
</evidence>
<dbReference type="AlphaFoldDB" id="A0A542E390"/>
<dbReference type="PANTHER" id="PTHR23150:SF36">
    <property type="entry name" value="HERCYNINE OXYGENASE"/>
    <property type="match status" value="1"/>
</dbReference>
<dbReference type="InterPro" id="IPR042095">
    <property type="entry name" value="SUMF_sf"/>
</dbReference>
<comment type="similarity">
    <text evidence="4">Belongs to the EgtB family.</text>
</comment>
<comment type="function">
    <text evidence="4">Catalyzes the oxidative sulfurization of hercynine (N-alpha,N-alpha,N-alpha-trimethyl-L-histidine) into hercynyl-gamma-L-glutamyl-L-cysteine sulfoxide, a step in the biosynthesis pathway of ergothioneine.</text>
</comment>
<feature type="binding site" evidence="4">
    <location>
        <position position="435"/>
    </location>
    <ligand>
        <name>gamma-L-glutamyl-L-cysteine</name>
        <dbReference type="ChEBI" id="CHEBI:58173"/>
    </ligand>
</feature>
<dbReference type="InterPro" id="IPR017806">
    <property type="entry name" value="EgtB"/>
</dbReference>
<gene>
    <name evidence="4" type="primary">egtB</name>
    <name evidence="8" type="ORF">FB458_2918</name>
</gene>
<dbReference type="InterPro" id="IPR034660">
    <property type="entry name" value="DinB/YfiT-like"/>
</dbReference>
<organism evidence="8 9">
    <name type="scientific">Lapillicoccus jejuensis</name>
    <dbReference type="NCBI Taxonomy" id="402171"/>
    <lineage>
        <taxon>Bacteria</taxon>
        <taxon>Bacillati</taxon>
        <taxon>Actinomycetota</taxon>
        <taxon>Actinomycetes</taxon>
        <taxon>Micrococcales</taxon>
        <taxon>Intrasporangiaceae</taxon>
        <taxon>Lapillicoccus</taxon>
    </lineage>
</organism>
<evidence type="ECO:0000259" key="6">
    <source>
        <dbReference type="Pfam" id="PF03781"/>
    </source>
</evidence>
<dbReference type="SUPFAM" id="SSF56436">
    <property type="entry name" value="C-type lectin-like"/>
    <property type="match status" value="1"/>
</dbReference>
<evidence type="ECO:0000256" key="5">
    <source>
        <dbReference type="SAM" id="MobiDB-lite"/>
    </source>
</evidence>
<dbReference type="RefSeq" id="WP_141849116.1">
    <property type="nucleotide sequence ID" value="NZ_BAAAPR010000007.1"/>
</dbReference>
<evidence type="ECO:0000256" key="2">
    <source>
        <dbReference type="ARBA" id="ARBA00023004"/>
    </source>
</evidence>
<evidence type="ECO:0000313" key="8">
    <source>
        <dbReference type="EMBL" id="TQJ09802.1"/>
    </source>
</evidence>
<sequence>MTTHPSRPTPGDTGPAGTPRSRVAGVAAGLETARRRTLALTDAEDAELTRQHSPLMSPLVWDLAHIGQQEDLWLLRHGDAGAQGLLSAHVERLYDAFEHARSERVTLPLLTPAESRVFVADVRARVLDDLDRLEERDDRGDDALFPHVMVEQHEQQHVETMLATHQLREGAPLLGVGAALPPGRPLPSGATPEGSVLVSGGPFVLGVDGVDEPWSLDNERPAHVVDLPSFRIGRVPVTNADWQAFVDAGGYDEPRWWSERGWSHRREVGLTGPQFWTGDGSRRRFGLLEPLPPDEPVQHVDFFEAEAFARFAGARLPTEQEWEKACAWDPVAQRRRRWPWGDSAWTPALANLGGEALRPAPVGAYPAGASAYGVEQLVGDVWEWTSSGFEPWPGFRPMVYAQYSAPFFGGDFRVLRGGSWAVGGSSIRPSFRNWDLPIRRQIFTGLRLAWDVDPGEGA</sequence>
<comment type="caution">
    <text evidence="8">The sequence shown here is derived from an EMBL/GenBank/DDBJ whole genome shotgun (WGS) entry which is preliminary data.</text>
</comment>
<evidence type="ECO:0000256" key="4">
    <source>
        <dbReference type="HAMAP-Rule" id="MF_02035"/>
    </source>
</evidence>
<evidence type="ECO:0000259" key="7">
    <source>
        <dbReference type="Pfam" id="PF12867"/>
    </source>
</evidence>
<feature type="region of interest" description="Disordered" evidence="5">
    <location>
        <begin position="1"/>
        <end position="22"/>
    </location>
</feature>
<name>A0A542E390_9MICO</name>
<keyword evidence="1 4" id="KW-0560">Oxidoreductase</keyword>
<keyword evidence="2 4" id="KW-0408">Iron</keyword>
<feature type="binding site" evidence="4">
    <location>
        <position position="65"/>
    </location>
    <ligand>
        <name>Fe cation</name>
        <dbReference type="ChEBI" id="CHEBI:24875"/>
    </ligand>
</feature>
<feature type="binding site" evidence="4">
    <location>
        <position position="439"/>
    </location>
    <ligand>
        <name>gamma-L-glutamyl-L-cysteine</name>
        <dbReference type="ChEBI" id="CHEBI:58173"/>
    </ligand>
</feature>
<dbReference type="Pfam" id="PF03781">
    <property type="entry name" value="FGE-sulfatase"/>
    <property type="match status" value="1"/>
</dbReference>
<accession>A0A542E390</accession>
<comment type="cofactor">
    <cofactor evidence="4">
        <name>Fe(2+)</name>
        <dbReference type="ChEBI" id="CHEBI:29033"/>
    </cofactor>
</comment>
<dbReference type="InterPro" id="IPR005532">
    <property type="entry name" value="SUMF_dom"/>
</dbReference>
<dbReference type="InterPro" id="IPR051043">
    <property type="entry name" value="Sulfatase_Mod_Factor_Kinase"/>
</dbReference>
<dbReference type="GO" id="GO:0005506">
    <property type="term" value="F:iron ion binding"/>
    <property type="evidence" value="ECO:0007669"/>
    <property type="project" value="UniProtKB-UniRule"/>
</dbReference>
<evidence type="ECO:0000313" key="9">
    <source>
        <dbReference type="Proteomes" id="UP000317893"/>
    </source>
</evidence>
<dbReference type="HAMAP" id="MF_02035">
    <property type="entry name" value="EgtB"/>
    <property type="match status" value="1"/>
</dbReference>
<proteinExistence type="inferred from homology"/>
<dbReference type="InterPro" id="IPR024775">
    <property type="entry name" value="DinB-like"/>
</dbReference>
<keyword evidence="4" id="KW-0503">Monooxygenase</keyword>
<keyword evidence="9" id="KW-1185">Reference proteome</keyword>
<reference evidence="8 9" key="1">
    <citation type="submission" date="2019-06" db="EMBL/GenBank/DDBJ databases">
        <title>Sequencing the genomes of 1000 actinobacteria strains.</title>
        <authorList>
            <person name="Klenk H.-P."/>
        </authorList>
    </citation>
    <scope>NUCLEOTIDE SEQUENCE [LARGE SCALE GENOMIC DNA]</scope>
    <source>
        <strain evidence="8 9">DSM 18607</strain>
    </source>
</reference>
<comment type="catalytic activity">
    <reaction evidence="4">
        <text>gamma-L-glutamyl-L-cysteine + hercynine + O2 = gamma-L-glutamyl-hercynylcysteine S-oxide + H2O</text>
        <dbReference type="Rhea" id="RHEA:42672"/>
        <dbReference type="ChEBI" id="CHEBI:15377"/>
        <dbReference type="ChEBI" id="CHEBI:15379"/>
        <dbReference type="ChEBI" id="CHEBI:15781"/>
        <dbReference type="ChEBI" id="CHEBI:58173"/>
        <dbReference type="ChEBI" id="CHEBI:82703"/>
        <dbReference type="EC" id="1.14.99.50"/>
    </reaction>
</comment>
<dbReference type="InterPro" id="IPR032890">
    <property type="entry name" value="EgtB_Actinobacteria"/>
</dbReference>
<feature type="compositionally biased region" description="Low complexity" evidence="5">
    <location>
        <begin position="9"/>
        <end position="19"/>
    </location>
</feature>
<dbReference type="Gene3D" id="3.90.1580.10">
    <property type="entry name" value="paralog of FGE (formylglycine-generating enzyme)"/>
    <property type="match status" value="1"/>
</dbReference>
<evidence type="ECO:0000256" key="1">
    <source>
        <dbReference type="ARBA" id="ARBA00023002"/>
    </source>
</evidence>
<feature type="domain" description="Sulfatase-modifying factor enzyme-like" evidence="6">
    <location>
        <begin position="193"/>
        <end position="450"/>
    </location>
</feature>
<dbReference type="PANTHER" id="PTHR23150">
    <property type="entry name" value="SULFATASE MODIFYING FACTOR 1, 2"/>
    <property type="match status" value="1"/>
</dbReference>
<dbReference type="SUPFAM" id="SSF109854">
    <property type="entry name" value="DinB/YfiT-like putative metalloenzymes"/>
    <property type="match status" value="1"/>
</dbReference>
<dbReference type="GO" id="GO:0044875">
    <property type="term" value="F:gamma-glutamyl hercynylcysteine sulfoxide synthase activity"/>
    <property type="evidence" value="ECO:0007669"/>
    <property type="project" value="UniProtKB-EC"/>
</dbReference>
<dbReference type="Proteomes" id="UP000317893">
    <property type="component" value="Unassembled WGS sequence"/>
</dbReference>
<dbReference type="NCBIfam" id="TIGR03440">
    <property type="entry name" value="egtB_TIGR03440"/>
    <property type="match status" value="1"/>
</dbReference>
<dbReference type="Pfam" id="PF12867">
    <property type="entry name" value="DinB_2"/>
    <property type="match status" value="1"/>
</dbReference>
<protein>
    <recommendedName>
        <fullName evidence="4">Hercynine oxygenase</fullName>
        <ecNumber evidence="4">1.14.99.50</ecNumber>
    </recommendedName>
    <alternativeName>
        <fullName evidence="4">Gamma-glutamyl hercynylcysteine S-oxide synthase</fullName>
    </alternativeName>
</protein>